<proteinExistence type="predicted"/>
<keyword evidence="4" id="KW-1185">Reference proteome</keyword>
<reference evidence="3 4" key="1">
    <citation type="journal article" date="2014" name="Int. J. Syst. Evol. Microbiol.">
        <title>Complete genome sequence of Corynebacterium casei LMG S-19264T (=DSM 44701T), isolated from a smear-ripened cheese.</title>
        <authorList>
            <consortium name="US DOE Joint Genome Institute (JGI-PGF)"/>
            <person name="Walter F."/>
            <person name="Albersmeier A."/>
            <person name="Kalinowski J."/>
            <person name="Ruckert C."/>
        </authorList>
    </citation>
    <scope>NUCLEOTIDE SEQUENCE [LARGE SCALE GENOMIC DNA]</scope>
    <source>
        <strain evidence="3 4">KCTC 19473</strain>
    </source>
</reference>
<dbReference type="Gene3D" id="1.20.1260.10">
    <property type="match status" value="1"/>
</dbReference>
<dbReference type="Pfam" id="PF03713">
    <property type="entry name" value="DUF305"/>
    <property type="match status" value="1"/>
</dbReference>
<dbReference type="AlphaFoldDB" id="A0A919CGK9"/>
<name>A0A919CGK9_9ACTN</name>
<dbReference type="InterPro" id="IPR012347">
    <property type="entry name" value="Ferritin-like"/>
</dbReference>
<dbReference type="Proteomes" id="UP000654947">
    <property type="component" value="Unassembled WGS sequence"/>
</dbReference>
<dbReference type="PANTHER" id="PTHR36933">
    <property type="entry name" value="SLL0788 PROTEIN"/>
    <property type="match status" value="1"/>
</dbReference>
<dbReference type="PANTHER" id="PTHR36933:SF1">
    <property type="entry name" value="SLL0788 PROTEIN"/>
    <property type="match status" value="1"/>
</dbReference>
<gene>
    <name evidence="3" type="ORF">GCM10007147_16600</name>
</gene>
<feature type="domain" description="DUF305" evidence="2">
    <location>
        <begin position="60"/>
        <end position="220"/>
    </location>
</feature>
<organism evidence="3 4">
    <name type="scientific">Nocardiopsis kunsanensis</name>
    <dbReference type="NCBI Taxonomy" id="141693"/>
    <lineage>
        <taxon>Bacteria</taxon>
        <taxon>Bacillati</taxon>
        <taxon>Actinomycetota</taxon>
        <taxon>Actinomycetes</taxon>
        <taxon>Streptosporangiales</taxon>
        <taxon>Nocardiopsidaceae</taxon>
        <taxon>Nocardiopsis</taxon>
    </lineage>
</organism>
<feature type="compositionally biased region" description="Polar residues" evidence="1">
    <location>
        <begin position="19"/>
        <end position="29"/>
    </location>
</feature>
<sequence>MEHNDQHAETSADTDETEQTAPGPSSRTTPTWLAVTFTALALVAGFLVGRPSHPLDNSADAGFLRDMTAHHAQAVDMSMVILDKTDDRQLHTIATDMTRTQQAQIGMMQGWLMEWELPSRGTEQPMAWMAGSGHDHGGGAGEVPERMPGLATDEELEELDGAEGEEAEIIFLELMIDHHIGGIEMAEAEVELGGEDIVVDLAQGMADAQQTEVDLMEGMLEDRGVEPQA</sequence>
<feature type="region of interest" description="Disordered" evidence="1">
    <location>
        <begin position="1"/>
        <end position="29"/>
    </location>
</feature>
<evidence type="ECO:0000313" key="4">
    <source>
        <dbReference type="Proteomes" id="UP000654947"/>
    </source>
</evidence>
<dbReference type="RefSeq" id="WP_017576242.1">
    <property type="nucleotide sequence ID" value="NZ_BMXL01000006.1"/>
</dbReference>
<feature type="compositionally biased region" description="Basic and acidic residues" evidence="1">
    <location>
        <begin position="1"/>
        <end position="10"/>
    </location>
</feature>
<dbReference type="InterPro" id="IPR005183">
    <property type="entry name" value="DUF305_CopM-like"/>
</dbReference>
<evidence type="ECO:0000256" key="1">
    <source>
        <dbReference type="SAM" id="MobiDB-lite"/>
    </source>
</evidence>
<comment type="caution">
    <text evidence="3">The sequence shown here is derived from an EMBL/GenBank/DDBJ whole genome shotgun (WGS) entry which is preliminary data.</text>
</comment>
<evidence type="ECO:0000259" key="2">
    <source>
        <dbReference type="Pfam" id="PF03713"/>
    </source>
</evidence>
<protein>
    <recommendedName>
        <fullName evidence="2">DUF305 domain-containing protein</fullName>
    </recommendedName>
</protein>
<dbReference type="EMBL" id="BMXL01000006">
    <property type="protein sequence ID" value="GHD22393.1"/>
    <property type="molecule type" value="Genomic_DNA"/>
</dbReference>
<accession>A0A919CGK9</accession>
<evidence type="ECO:0000313" key="3">
    <source>
        <dbReference type="EMBL" id="GHD22393.1"/>
    </source>
</evidence>